<dbReference type="GO" id="GO:0046872">
    <property type="term" value="F:metal ion binding"/>
    <property type="evidence" value="ECO:0007669"/>
    <property type="project" value="UniProtKB-KW"/>
</dbReference>
<name>A0AAN7C4V4_9PEZI</name>
<comment type="cofactor">
    <cofactor evidence="1">
        <name>Zn(2+)</name>
        <dbReference type="ChEBI" id="CHEBI:29105"/>
    </cofactor>
</comment>
<dbReference type="InterPro" id="IPR013154">
    <property type="entry name" value="ADH-like_N"/>
</dbReference>
<reference evidence="7" key="1">
    <citation type="journal article" date="2023" name="Mol. Phylogenet. Evol.">
        <title>Genome-scale phylogeny and comparative genomics of the fungal order Sordariales.</title>
        <authorList>
            <person name="Hensen N."/>
            <person name="Bonometti L."/>
            <person name="Westerberg I."/>
            <person name="Brannstrom I.O."/>
            <person name="Guillou S."/>
            <person name="Cros-Aarteil S."/>
            <person name="Calhoun S."/>
            <person name="Haridas S."/>
            <person name="Kuo A."/>
            <person name="Mondo S."/>
            <person name="Pangilinan J."/>
            <person name="Riley R."/>
            <person name="LaButti K."/>
            <person name="Andreopoulos B."/>
            <person name="Lipzen A."/>
            <person name="Chen C."/>
            <person name="Yan M."/>
            <person name="Daum C."/>
            <person name="Ng V."/>
            <person name="Clum A."/>
            <person name="Steindorff A."/>
            <person name="Ohm R.A."/>
            <person name="Martin F."/>
            <person name="Silar P."/>
            <person name="Natvig D.O."/>
            <person name="Lalanne C."/>
            <person name="Gautier V."/>
            <person name="Ament-Velasquez S.L."/>
            <person name="Kruys A."/>
            <person name="Hutchinson M.I."/>
            <person name="Powell A.J."/>
            <person name="Barry K."/>
            <person name="Miller A.N."/>
            <person name="Grigoriev I.V."/>
            <person name="Debuchy R."/>
            <person name="Gladieux P."/>
            <person name="Hiltunen Thoren M."/>
            <person name="Johannesson H."/>
        </authorList>
    </citation>
    <scope>NUCLEOTIDE SEQUENCE</scope>
    <source>
        <strain evidence="7">CBS 532.94</strain>
    </source>
</reference>
<dbReference type="Pfam" id="PF08240">
    <property type="entry name" value="ADH_N"/>
    <property type="match status" value="1"/>
</dbReference>
<accession>A0AAN7C4V4</accession>
<sequence>MGDWGEPPFPGLTKPQENDLRYLAMTNGLRQLPGFTLPSTQKAVISPKVTSTLNLAVLTVPVRQPLANEVIVRVCYTWICRSDACFSTGLLAGYPTTDHIAGHEGIGHVVKAGTPELFGRFVGLRYRAQPVVTAHTVLKEYLTVPANCLLLIPDELINRAPEPAMLCGALCSGAAALVAVHAQSVVVVVGAGGAIGHYAASISK</sequence>
<dbReference type="SUPFAM" id="SSF50129">
    <property type="entry name" value="GroES-like"/>
    <property type="match status" value="1"/>
</dbReference>
<protein>
    <submittedName>
        <fullName evidence="7">Chaperonin 10-like protein</fullName>
    </submittedName>
</protein>
<keyword evidence="2" id="KW-0479">Metal-binding</keyword>
<dbReference type="Proteomes" id="UP001303760">
    <property type="component" value="Unassembled WGS sequence"/>
</dbReference>
<comment type="caution">
    <text evidence="7">The sequence shown here is derived from an EMBL/GenBank/DDBJ whole genome shotgun (WGS) entry which is preliminary data.</text>
</comment>
<keyword evidence="8" id="KW-1185">Reference proteome</keyword>
<dbReference type="Gene3D" id="3.90.180.10">
    <property type="entry name" value="Medium-chain alcohol dehydrogenases, catalytic domain"/>
    <property type="match status" value="2"/>
</dbReference>
<dbReference type="AlphaFoldDB" id="A0AAN7C4V4"/>
<keyword evidence="5" id="KW-0520">NAD</keyword>
<evidence type="ECO:0000313" key="7">
    <source>
        <dbReference type="EMBL" id="KAK4235438.1"/>
    </source>
</evidence>
<evidence type="ECO:0000256" key="4">
    <source>
        <dbReference type="ARBA" id="ARBA00023002"/>
    </source>
</evidence>
<reference evidence="7" key="2">
    <citation type="submission" date="2023-05" db="EMBL/GenBank/DDBJ databases">
        <authorList>
            <consortium name="Lawrence Berkeley National Laboratory"/>
            <person name="Steindorff A."/>
            <person name="Hensen N."/>
            <person name="Bonometti L."/>
            <person name="Westerberg I."/>
            <person name="Brannstrom I.O."/>
            <person name="Guillou S."/>
            <person name="Cros-Aarteil S."/>
            <person name="Calhoun S."/>
            <person name="Haridas S."/>
            <person name="Kuo A."/>
            <person name="Mondo S."/>
            <person name="Pangilinan J."/>
            <person name="Riley R."/>
            <person name="Labutti K."/>
            <person name="Andreopoulos B."/>
            <person name="Lipzen A."/>
            <person name="Chen C."/>
            <person name="Yanf M."/>
            <person name="Daum C."/>
            <person name="Ng V."/>
            <person name="Clum A."/>
            <person name="Ohm R."/>
            <person name="Martin F."/>
            <person name="Silar P."/>
            <person name="Natvig D."/>
            <person name="Lalanne C."/>
            <person name="Gautier V."/>
            <person name="Ament-Velasquez S.L."/>
            <person name="Kruys A."/>
            <person name="Hutchinson M.I."/>
            <person name="Powell A.J."/>
            <person name="Barry K."/>
            <person name="Miller A.N."/>
            <person name="Grigoriev I.V."/>
            <person name="Debuchy R."/>
            <person name="Gladieux P."/>
            <person name="Thoren M.H."/>
            <person name="Johannesson H."/>
        </authorList>
    </citation>
    <scope>NUCLEOTIDE SEQUENCE</scope>
    <source>
        <strain evidence="7">CBS 532.94</strain>
    </source>
</reference>
<dbReference type="GO" id="GO:0004022">
    <property type="term" value="F:alcohol dehydrogenase (NAD+) activity"/>
    <property type="evidence" value="ECO:0007669"/>
    <property type="project" value="TreeGrafter"/>
</dbReference>
<dbReference type="Gene3D" id="3.40.50.720">
    <property type="entry name" value="NAD(P)-binding Rossmann-like Domain"/>
    <property type="match status" value="1"/>
</dbReference>
<evidence type="ECO:0000313" key="8">
    <source>
        <dbReference type="Proteomes" id="UP001303760"/>
    </source>
</evidence>
<dbReference type="PANTHER" id="PTHR42940:SF3">
    <property type="entry name" value="ALCOHOL DEHYDROGENASE 1-RELATED"/>
    <property type="match status" value="1"/>
</dbReference>
<dbReference type="EMBL" id="MU860267">
    <property type="protein sequence ID" value="KAK4235438.1"/>
    <property type="molecule type" value="Genomic_DNA"/>
</dbReference>
<keyword evidence="4" id="KW-0560">Oxidoreductase</keyword>
<evidence type="ECO:0000259" key="6">
    <source>
        <dbReference type="Pfam" id="PF08240"/>
    </source>
</evidence>
<proteinExistence type="predicted"/>
<evidence type="ECO:0000256" key="1">
    <source>
        <dbReference type="ARBA" id="ARBA00001947"/>
    </source>
</evidence>
<organism evidence="7 8">
    <name type="scientific">Achaetomium macrosporum</name>
    <dbReference type="NCBI Taxonomy" id="79813"/>
    <lineage>
        <taxon>Eukaryota</taxon>
        <taxon>Fungi</taxon>
        <taxon>Dikarya</taxon>
        <taxon>Ascomycota</taxon>
        <taxon>Pezizomycotina</taxon>
        <taxon>Sordariomycetes</taxon>
        <taxon>Sordariomycetidae</taxon>
        <taxon>Sordariales</taxon>
        <taxon>Chaetomiaceae</taxon>
        <taxon>Achaetomium</taxon>
    </lineage>
</organism>
<dbReference type="GO" id="GO:0005737">
    <property type="term" value="C:cytoplasm"/>
    <property type="evidence" value="ECO:0007669"/>
    <property type="project" value="TreeGrafter"/>
</dbReference>
<keyword evidence="3" id="KW-0862">Zinc</keyword>
<gene>
    <name evidence="7" type="ORF">C8A03DRAFT_36705</name>
</gene>
<evidence type="ECO:0000256" key="3">
    <source>
        <dbReference type="ARBA" id="ARBA00022833"/>
    </source>
</evidence>
<evidence type="ECO:0000256" key="5">
    <source>
        <dbReference type="ARBA" id="ARBA00023027"/>
    </source>
</evidence>
<feature type="domain" description="Alcohol dehydrogenase-like N-terminal" evidence="6">
    <location>
        <begin position="68"/>
        <end position="115"/>
    </location>
</feature>
<dbReference type="InterPro" id="IPR011032">
    <property type="entry name" value="GroES-like_sf"/>
</dbReference>
<evidence type="ECO:0000256" key="2">
    <source>
        <dbReference type="ARBA" id="ARBA00022723"/>
    </source>
</evidence>
<dbReference type="PANTHER" id="PTHR42940">
    <property type="entry name" value="ALCOHOL DEHYDROGENASE 1-RELATED"/>
    <property type="match status" value="1"/>
</dbReference>